<dbReference type="Pfam" id="PF02714">
    <property type="entry name" value="RSN1_7TM"/>
    <property type="match status" value="1"/>
</dbReference>
<gene>
    <name evidence="13" type="ORF">NA56DRAFT_628307</name>
</gene>
<feature type="transmembrane region" description="Helical" evidence="8">
    <location>
        <begin position="479"/>
        <end position="502"/>
    </location>
</feature>
<reference evidence="13 14" key="1">
    <citation type="submission" date="2016-05" db="EMBL/GenBank/DDBJ databases">
        <title>A degradative enzymes factory behind the ericoid mycorrhizal symbiosis.</title>
        <authorList>
            <consortium name="DOE Joint Genome Institute"/>
            <person name="Martino E."/>
            <person name="Morin E."/>
            <person name="Grelet G."/>
            <person name="Kuo A."/>
            <person name="Kohler A."/>
            <person name="Daghino S."/>
            <person name="Barry K."/>
            <person name="Choi C."/>
            <person name="Cichocki N."/>
            <person name="Clum A."/>
            <person name="Copeland A."/>
            <person name="Hainaut M."/>
            <person name="Haridas S."/>
            <person name="Labutti K."/>
            <person name="Lindquist E."/>
            <person name="Lipzen A."/>
            <person name="Khouja H.-R."/>
            <person name="Murat C."/>
            <person name="Ohm R."/>
            <person name="Olson A."/>
            <person name="Spatafora J."/>
            <person name="Veneault-Fourrey C."/>
            <person name="Henrissat B."/>
            <person name="Grigoriev I."/>
            <person name="Martin F."/>
            <person name="Perotto S."/>
        </authorList>
    </citation>
    <scope>NUCLEOTIDE SEQUENCE [LARGE SCALE GENOMIC DNA]</scope>
    <source>
        <strain evidence="13 14">UAMH 7357</strain>
    </source>
</reference>
<dbReference type="Pfam" id="PF12621">
    <property type="entry name" value="PHM7_ext"/>
    <property type="match status" value="1"/>
</dbReference>
<feature type="transmembrane region" description="Helical" evidence="8">
    <location>
        <begin position="514"/>
        <end position="541"/>
    </location>
</feature>
<dbReference type="InterPro" id="IPR003864">
    <property type="entry name" value="CSC1/OSCA1-like_7TM"/>
</dbReference>
<evidence type="ECO:0000259" key="12">
    <source>
        <dbReference type="Pfam" id="PF14703"/>
    </source>
</evidence>
<keyword evidence="4 8" id="KW-0812">Transmembrane</keyword>
<feature type="domain" description="CSC1/OSCA1-like N-terminal transmembrane" evidence="11">
    <location>
        <begin position="52"/>
        <end position="200"/>
    </location>
</feature>
<feature type="region of interest" description="Disordered" evidence="7">
    <location>
        <begin position="299"/>
        <end position="347"/>
    </location>
</feature>
<evidence type="ECO:0000313" key="14">
    <source>
        <dbReference type="Proteomes" id="UP000235672"/>
    </source>
</evidence>
<dbReference type="OrthoDB" id="1076608at2759"/>
<feature type="transmembrane region" description="Helical" evidence="8">
    <location>
        <begin position="129"/>
        <end position="151"/>
    </location>
</feature>
<accession>A0A2J6Q134</accession>
<evidence type="ECO:0000259" key="11">
    <source>
        <dbReference type="Pfam" id="PF13967"/>
    </source>
</evidence>
<dbReference type="Pfam" id="PF13967">
    <property type="entry name" value="RSN1_TM"/>
    <property type="match status" value="1"/>
</dbReference>
<evidence type="ECO:0000256" key="4">
    <source>
        <dbReference type="ARBA" id="ARBA00022692"/>
    </source>
</evidence>
<keyword evidence="6 8" id="KW-0472">Membrane</keyword>
<dbReference type="GO" id="GO:0005227">
    <property type="term" value="F:calcium-activated cation channel activity"/>
    <property type="evidence" value="ECO:0007669"/>
    <property type="project" value="InterPro"/>
</dbReference>
<dbReference type="PANTHER" id="PTHR13018:SF53">
    <property type="entry name" value="DUF221 DOMAIN PROTEIN"/>
    <property type="match status" value="1"/>
</dbReference>
<proteinExistence type="inferred from homology"/>
<evidence type="ECO:0000256" key="8">
    <source>
        <dbReference type="SAM" id="Phobius"/>
    </source>
</evidence>
<dbReference type="Proteomes" id="UP000235672">
    <property type="component" value="Unassembled WGS sequence"/>
</dbReference>
<feature type="domain" description="CSC1/OSCA1-like 7TM region" evidence="9">
    <location>
        <begin position="477"/>
        <end position="749"/>
    </location>
</feature>
<comment type="similarity">
    <text evidence="2">Belongs to the CSC1 (TC 1.A.17) family.</text>
</comment>
<evidence type="ECO:0000256" key="6">
    <source>
        <dbReference type="ARBA" id="ARBA00023136"/>
    </source>
</evidence>
<evidence type="ECO:0000259" key="9">
    <source>
        <dbReference type="Pfam" id="PF02714"/>
    </source>
</evidence>
<keyword evidence="5 8" id="KW-1133">Transmembrane helix</keyword>
<keyword evidence="14" id="KW-1185">Reference proteome</keyword>
<evidence type="ECO:0000313" key="13">
    <source>
        <dbReference type="EMBL" id="PMD20005.1"/>
    </source>
</evidence>
<sequence length="1036" mass="116375">MTDAILEGFVQHLRRQLNTSNDPRVGSARDNSTSVSPLRATQATNSPSIATFFTTLIPISVYAAVCVIIVFVLRRKFVRVYSPRTFLGSLNPNERTKPLPLGWFNWVIPFWKTPDIEVLNRSSLEGYLFLRYLNVLTVICCVGLLLTWPILLPLHALGGKGSQQLDKLTFGNIADPNWLYAHAFIAWVYFGFILFMVSRESVYFINLRQAYMLSPYYANRLSSRTVLFTCVPQQVLDDRKLRRIFGDTLKNIWIPRETDDLDQLVKEREQTANRLEKAEIELIKKANVAYQKALKNGHPDIEVKEAPSPSNMESGEESKVVNVSISPQSPISENLGSPREFTREDGTPILKTNYGFSGPDPDIVGSVAAQWIPAEERPYHRPIANYGRRVDTIRWTRARLKKLAPKISQLRRQYRKGFNTPIPAAFIEFHSLVDAQSAYQTLAHHSANHMRAEIIGVRPQEIIWTSLSFRWWERIIRRFLIQGFIACMVIFWSLPAVLVGMLSNVDYLAKNFVFLHWILLLPKVILGLISGLLPAVALSLLMSAVPFIMRACARQAGIPTESRVELFVQSSYFVFQVVQVFLVTTLTSAAAAAITSVIKDPLSARDVLSKNLPTASNFYISYFILQGLAMSATRVVHLLSIYRHQLMPFASGNPRLIAAKYHRLRKIHWGAVYPVFTNMSVIAISYSLIAPIILGVAVIGLSIIYITYKYNLLYVYSSERDTRGLHYPRALTQTITGLYLSEVCLVGLFGLKGAYGPVVMTFGLIIFTALVHISLSDALYPLLYNLPRTLAAEEELRKLGNPPFLAANLIDVHDAEVPDPEEGEANQGYDSDFDPSDPTDLAVDHGEQNSRGLRDAVPIEGADKAITLSTRTLSSLLRTKYNATPIPGFMQAIDFWTPWITPDPNQNPNFILRFLHPEIFESYHVLRDLIPAELREMDPSASYGDTEGVLKDAYSPPSIREKSPRLWIPRDLAGVSRQEVAHSSKVIEISDEGASFDENGRLGVDLEGETERWVCRAGEGGRVKISGRGIAEAWTV</sequence>
<evidence type="ECO:0000256" key="7">
    <source>
        <dbReference type="SAM" id="MobiDB-lite"/>
    </source>
</evidence>
<dbReference type="GO" id="GO:0005886">
    <property type="term" value="C:plasma membrane"/>
    <property type="evidence" value="ECO:0007669"/>
    <property type="project" value="TreeGrafter"/>
</dbReference>
<feature type="domain" description="CSC1/OSCA1-like cytosolic" evidence="12">
    <location>
        <begin position="223"/>
        <end position="465"/>
    </location>
</feature>
<feature type="transmembrane region" description="Helical" evidence="8">
    <location>
        <begin position="618"/>
        <end position="639"/>
    </location>
</feature>
<feature type="domain" description="10TM putative phosphate transporter extracellular tail" evidence="10">
    <location>
        <begin position="914"/>
        <end position="1004"/>
    </location>
</feature>
<dbReference type="AlphaFoldDB" id="A0A2J6Q134"/>
<feature type="transmembrane region" description="Helical" evidence="8">
    <location>
        <begin position="692"/>
        <end position="710"/>
    </location>
</feature>
<dbReference type="InterPro" id="IPR045122">
    <property type="entry name" value="Csc1-like"/>
</dbReference>
<protein>
    <submittedName>
        <fullName evidence="13">DUF221-domain-containing protein</fullName>
    </submittedName>
</protein>
<feature type="compositionally biased region" description="Basic and acidic residues" evidence="7">
    <location>
        <begin position="842"/>
        <end position="854"/>
    </location>
</feature>
<feature type="transmembrane region" description="Helical" evidence="8">
    <location>
        <begin position="572"/>
        <end position="598"/>
    </location>
</feature>
<evidence type="ECO:0000256" key="3">
    <source>
        <dbReference type="ARBA" id="ARBA00022448"/>
    </source>
</evidence>
<dbReference type="InterPro" id="IPR032880">
    <property type="entry name" value="CSC1/OSCA1-like_N"/>
</dbReference>
<comment type="subcellular location">
    <subcellularLocation>
        <location evidence="1">Membrane</location>
        <topology evidence="1">Multi-pass membrane protein</topology>
    </subcellularLocation>
</comment>
<feature type="transmembrane region" description="Helical" evidence="8">
    <location>
        <begin position="730"/>
        <end position="751"/>
    </location>
</feature>
<organism evidence="13 14">
    <name type="scientific">Hyaloscypha hepaticicola</name>
    <dbReference type="NCBI Taxonomy" id="2082293"/>
    <lineage>
        <taxon>Eukaryota</taxon>
        <taxon>Fungi</taxon>
        <taxon>Dikarya</taxon>
        <taxon>Ascomycota</taxon>
        <taxon>Pezizomycotina</taxon>
        <taxon>Leotiomycetes</taxon>
        <taxon>Helotiales</taxon>
        <taxon>Hyaloscyphaceae</taxon>
        <taxon>Hyaloscypha</taxon>
    </lineage>
</organism>
<evidence type="ECO:0000256" key="1">
    <source>
        <dbReference type="ARBA" id="ARBA00004141"/>
    </source>
</evidence>
<evidence type="ECO:0000259" key="10">
    <source>
        <dbReference type="Pfam" id="PF12621"/>
    </source>
</evidence>
<keyword evidence="3" id="KW-0813">Transport</keyword>
<feature type="transmembrane region" description="Helical" evidence="8">
    <location>
        <begin position="178"/>
        <end position="198"/>
    </location>
</feature>
<dbReference type="PANTHER" id="PTHR13018">
    <property type="entry name" value="PROBABLE MEMBRANE PROTEIN DUF221-RELATED"/>
    <property type="match status" value="1"/>
</dbReference>
<feature type="transmembrane region" description="Helical" evidence="8">
    <location>
        <begin position="49"/>
        <end position="73"/>
    </location>
</feature>
<dbReference type="EMBL" id="KZ613487">
    <property type="protein sequence ID" value="PMD20005.1"/>
    <property type="molecule type" value="Genomic_DNA"/>
</dbReference>
<feature type="compositionally biased region" description="Polar residues" evidence="7">
    <location>
        <begin position="321"/>
        <end position="335"/>
    </location>
</feature>
<feature type="region of interest" description="Disordered" evidence="7">
    <location>
        <begin position="818"/>
        <end position="854"/>
    </location>
</feature>
<evidence type="ECO:0000256" key="2">
    <source>
        <dbReference type="ARBA" id="ARBA00007779"/>
    </source>
</evidence>
<feature type="transmembrane region" description="Helical" evidence="8">
    <location>
        <begin position="757"/>
        <end position="780"/>
    </location>
</feature>
<dbReference type="InterPro" id="IPR027815">
    <property type="entry name" value="CSC1/OSCA1-like_cyt"/>
</dbReference>
<dbReference type="Pfam" id="PF14703">
    <property type="entry name" value="PHM7_cyt"/>
    <property type="match status" value="1"/>
</dbReference>
<dbReference type="InterPro" id="IPR022257">
    <property type="entry name" value="PHM7_ext"/>
</dbReference>
<evidence type="ECO:0000256" key="5">
    <source>
        <dbReference type="ARBA" id="ARBA00022989"/>
    </source>
</evidence>
<name>A0A2J6Q134_9HELO</name>